<dbReference type="AlphaFoldDB" id="A0A8J5G3U4"/>
<keyword evidence="3" id="KW-1185">Reference proteome</keyword>
<dbReference type="PANTHER" id="PTHR38360">
    <property type="entry name" value="OS03G0120000 PROTEIN"/>
    <property type="match status" value="1"/>
</dbReference>
<dbReference type="Proteomes" id="UP000734854">
    <property type="component" value="Unassembled WGS sequence"/>
</dbReference>
<dbReference type="PANTHER" id="PTHR38360:SF1">
    <property type="entry name" value="F12P19.7"/>
    <property type="match status" value="1"/>
</dbReference>
<evidence type="ECO:0000313" key="2">
    <source>
        <dbReference type="EMBL" id="KAG6497872.1"/>
    </source>
</evidence>
<feature type="chain" id="PRO_5035242306" evidence="1">
    <location>
        <begin position="25"/>
        <end position="439"/>
    </location>
</feature>
<reference evidence="2 3" key="1">
    <citation type="submission" date="2020-08" db="EMBL/GenBank/DDBJ databases">
        <title>Plant Genome Project.</title>
        <authorList>
            <person name="Zhang R.-G."/>
        </authorList>
    </citation>
    <scope>NUCLEOTIDE SEQUENCE [LARGE SCALE GENOMIC DNA]</scope>
    <source>
        <tissue evidence="2">Rhizome</tissue>
    </source>
</reference>
<feature type="signal peptide" evidence="1">
    <location>
        <begin position="1"/>
        <end position="24"/>
    </location>
</feature>
<organism evidence="2 3">
    <name type="scientific">Zingiber officinale</name>
    <name type="common">Ginger</name>
    <name type="synonym">Amomum zingiber</name>
    <dbReference type="NCBI Taxonomy" id="94328"/>
    <lineage>
        <taxon>Eukaryota</taxon>
        <taxon>Viridiplantae</taxon>
        <taxon>Streptophyta</taxon>
        <taxon>Embryophyta</taxon>
        <taxon>Tracheophyta</taxon>
        <taxon>Spermatophyta</taxon>
        <taxon>Magnoliopsida</taxon>
        <taxon>Liliopsida</taxon>
        <taxon>Zingiberales</taxon>
        <taxon>Zingiberaceae</taxon>
        <taxon>Zingiber</taxon>
    </lineage>
</organism>
<gene>
    <name evidence="2" type="ORF">ZIOFF_045778</name>
</gene>
<sequence>MAPAAQLPFLFLFALCQLPLRAQAAAKAVPVVGNISKVDDSELFHIYYGQSFKVIKNSVDGKSYLLMQSNSRMAARTKYCTGRIKSFVVPLSNYSVDTTKFPVSFFELLGLLESFKGMTSDQITSQCLLKSYISGGIQLVRKTDMQQLTQFSAHFISNVDQQQACNFAAFVPLDERTPLQFVGFLYGCLKRAEWIKYLATFTNSEVRANSVYDAVRPEQLFNYDIFANNIRHLILEFEKKYVKENYMCLKKAAANLTSKFKPIVAWVVYNQGVWSFSKESFESEFVRDAGGENIDDTISENSYNVSDPDDMDNFHAILCTVDVVIDQTYVAQPEVYKLSTFLENMDVEDDSRFAFLTNQRVWRYDKRVYNSAVLDWFDGAISQPQLVLADLIEAFFPTGNYNTTYFRNIAKDEGVITMDPELCDRNPSTPMDPVIVPCQ</sequence>
<proteinExistence type="predicted"/>
<accession>A0A8J5G3U4</accession>
<dbReference type="EMBL" id="JACMSC010000012">
    <property type="protein sequence ID" value="KAG6497872.1"/>
    <property type="molecule type" value="Genomic_DNA"/>
</dbReference>
<comment type="caution">
    <text evidence="2">The sequence shown here is derived from an EMBL/GenBank/DDBJ whole genome shotgun (WGS) entry which is preliminary data.</text>
</comment>
<keyword evidence="1" id="KW-0732">Signal</keyword>
<protein>
    <submittedName>
        <fullName evidence="2">Uncharacterized protein</fullName>
    </submittedName>
</protein>
<evidence type="ECO:0000313" key="3">
    <source>
        <dbReference type="Proteomes" id="UP000734854"/>
    </source>
</evidence>
<name>A0A8J5G3U4_ZINOF</name>
<evidence type="ECO:0000256" key="1">
    <source>
        <dbReference type="SAM" id="SignalP"/>
    </source>
</evidence>